<dbReference type="Pfam" id="PF01979">
    <property type="entry name" value="Amidohydro_1"/>
    <property type="match status" value="1"/>
</dbReference>
<evidence type="ECO:0000256" key="5">
    <source>
        <dbReference type="SAM" id="MobiDB-lite"/>
    </source>
</evidence>
<evidence type="ECO:0000256" key="1">
    <source>
        <dbReference type="ARBA" id="ARBA00006773"/>
    </source>
</evidence>
<dbReference type="Gene3D" id="2.30.40.10">
    <property type="entry name" value="Urease, subunit C, domain 1"/>
    <property type="match status" value="1"/>
</dbReference>
<dbReference type="PANTHER" id="PTHR11113">
    <property type="entry name" value="N-ACETYLGLUCOSAMINE-6-PHOSPHATE DEACETYLASE"/>
    <property type="match status" value="1"/>
</dbReference>
<dbReference type="SUPFAM" id="SSF51556">
    <property type="entry name" value="Metallo-dependent hydrolases"/>
    <property type="match status" value="1"/>
</dbReference>
<dbReference type="AlphaFoldDB" id="A0A6A6RE36"/>
<dbReference type="Gene3D" id="3.20.20.140">
    <property type="entry name" value="Metal-dependent hydrolases"/>
    <property type="match status" value="1"/>
</dbReference>
<dbReference type="InterPro" id="IPR011059">
    <property type="entry name" value="Metal-dep_hydrolase_composite"/>
</dbReference>
<dbReference type="SUPFAM" id="SSF51338">
    <property type="entry name" value="Composite domain of metallo-dependent hydrolases"/>
    <property type="match status" value="1"/>
</dbReference>
<reference evidence="8" key="1">
    <citation type="journal article" date="2020" name="Stud. Mycol.">
        <title>101 Dothideomycetes genomes: a test case for predicting lifestyles and emergence of pathogens.</title>
        <authorList>
            <person name="Haridas S."/>
            <person name="Albert R."/>
            <person name="Binder M."/>
            <person name="Bloem J."/>
            <person name="Labutti K."/>
            <person name="Salamov A."/>
            <person name="Andreopoulos B."/>
            <person name="Baker S."/>
            <person name="Barry K."/>
            <person name="Bills G."/>
            <person name="Bluhm B."/>
            <person name="Cannon C."/>
            <person name="Castanera R."/>
            <person name="Culley D."/>
            <person name="Daum C."/>
            <person name="Ezra D."/>
            <person name="Gonzalez J."/>
            <person name="Henrissat B."/>
            <person name="Kuo A."/>
            <person name="Liang C."/>
            <person name="Lipzen A."/>
            <person name="Lutzoni F."/>
            <person name="Magnuson J."/>
            <person name="Mondo S."/>
            <person name="Nolan M."/>
            <person name="Ohm R."/>
            <person name="Pangilinan J."/>
            <person name="Park H.-J."/>
            <person name="Ramirez L."/>
            <person name="Alfaro M."/>
            <person name="Sun H."/>
            <person name="Tritt A."/>
            <person name="Yoshinaga Y."/>
            <person name="Zwiers L.-H."/>
            <person name="Turgeon B."/>
            <person name="Goodwin S."/>
            <person name="Spatafora J."/>
            <person name="Crous P."/>
            <person name="Grigoriev I."/>
        </authorList>
    </citation>
    <scope>NUCLEOTIDE SEQUENCE</scope>
    <source>
        <strain evidence="8">CBS 269.34</strain>
    </source>
</reference>
<proteinExistence type="inferred from homology"/>
<feature type="region of interest" description="Disordered" evidence="5">
    <location>
        <begin position="1"/>
        <end position="23"/>
    </location>
</feature>
<accession>A0A6A6RE36</accession>
<name>A0A6A6RE36_9PEZI</name>
<dbReference type="EMBL" id="MU004181">
    <property type="protein sequence ID" value="KAF2502831.1"/>
    <property type="molecule type" value="Genomic_DNA"/>
</dbReference>
<dbReference type="Proteomes" id="UP000799750">
    <property type="component" value="Unassembled WGS sequence"/>
</dbReference>
<keyword evidence="3" id="KW-0378">Hydrolase</keyword>
<dbReference type="OrthoDB" id="194468at2759"/>
<keyword evidence="9" id="KW-1185">Reference proteome</keyword>
<evidence type="ECO:0000259" key="6">
    <source>
        <dbReference type="Pfam" id="PF01979"/>
    </source>
</evidence>
<dbReference type="Pfam" id="PF13382">
    <property type="entry name" value="Adenine_deam_C"/>
    <property type="match status" value="1"/>
</dbReference>
<gene>
    <name evidence="8" type="ORF">BU16DRAFT_20156</name>
</gene>
<comment type="catalytic activity">
    <reaction evidence="4">
        <text>adenine + H2O + H(+) = hypoxanthine + NH4(+)</text>
        <dbReference type="Rhea" id="RHEA:23688"/>
        <dbReference type="ChEBI" id="CHEBI:15377"/>
        <dbReference type="ChEBI" id="CHEBI:15378"/>
        <dbReference type="ChEBI" id="CHEBI:16708"/>
        <dbReference type="ChEBI" id="CHEBI:17368"/>
        <dbReference type="ChEBI" id="CHEBI:28938"/>
        <dbReference type="EC" id="3.5.4.2"/>
    </reaction>
</comment>
<evidence type="ECO:0000313" key="8">
    <source>
        <dbReference type="EMBL" id="KAF2502831.1"/>
    </source>
</evidence>
<dbReference type="GO" id="GO:0000034">
    <property type="term" value="F:adenine deaminase activity"/>
    <property type="evidence" value="ECO:0007669"/>
    <property type="project" value="UniProtKB-EC"/>
</dbReference>
<evidence type="ECO:0000256" key="3">
    <source>
        <dbReference type="ARBA" id="ARBA00022801"/>
    </source>
</evidence>
<evidence type="ECO:0000313" key="9">
    <source>
        <dbReference type="Proteomes" id="UP000799750"/>
    </source>
</evidence>
<evidence type="ECO:0000256" key="4">
    <source>
        <dbReference type="ARBA" id="ARBA00047720"/>
    </source>
</evidence>
<evidence type="ECO:0000259" key="7">
    <source>
        <dbReference type="Pfam" id="PF13382"/>
    </source>
</evidence>
<organism evidence="8 9">
    <name type="scientific">Lophium mytilinum</name>
    <dbReference type="NCBI Taxonomy" id="390894"/>
    <lineage>
        <taxon>Eukaryota</taxon>
        <taxon>Fungi</taxon>
        <taxon>Dikarya</taxon>
        <taxon>Ascomycota</taxon>
        <taxon>Pezizomycotina</taxon>
        <taxon>Dothideomycetes</taxon>
        <taxon>Pleosporomycetidae</taxon>
        <taxon>Mytilinidiales</taxon>
        <taxon>Mytilinidiaceae</taxon>
        <taxon>Lophium</taxon>
    </lineage>
</organism>
<dbReference type="InterPro" id="IPR026912">
    <property type="entry name" value="Adenine_deam_C"/>
</dbReference>
<evidence type="ECO:0000256" key="2">
    <source>
        <dbReference type="ARBA" id="ARBA00012782"/>
    </source>
</evidence>
<dbReference type="EC" id="3.5.4.2" evidence="2"/>
<dbReference type="PANTHER" id="PTHR11113:SF2">
    <property type="entry name" value="ADENINE DEAMINASE"/>
    <property type="match status" value="1"/>
</dbReference>
<feature type="domain" description="Amidohydrolase-related" evidence="6">
    <location>
        <begin position="100"/>
        <end position="382"/>
    </location>
</feature>
<sequence>METARGPAMESSENRPVEIHPSSATGAHLSITAEELVNLRLVARGTSKPSLIIRHGTILALHTGELLDRDVVVSGRHIAAITPWDHFPAIDNELEARGKFISPSFIDTHIHVEYTKLVPGELARLSVPRGTTTILADANCIANVLGGRGMDFMGTTSTPLRIFRQVSHKIPMSGPNIELGGTSVSTAEICERVSSTEAATLGESNPFSLDLASAQKQAAALRAGKRITGHTALLENEPLWAYCAGGIGDDHNAHKPADVLERLRLGMMLTVMSGSMNSNIESVFSDFASYKDGLDYISFCADDKLAEDFDATGHIDFHVREAIRLGVPPLKAYKMATLNAASYYRLDHLIGSVTPAKLADLLILDKLEDARPETVIVNGTIVAQNNRPTFKNTDPVPPFTLNTIHLDPYFFSPSAYHIFPRSSDQTSAWVQGMEMFDGYFKRAFHAKLPTSPTSPHHLLCDTAKDILKVVVIDRHHGTKSRGISYVRGFGLKKGAIGCTTNCENQNLVIVGTSDDEIAHAAKAIAELGGGMVAVCEGEVLGAVRLDVAGCMSSAPWEDVRDDSIALDKKVMEVLGGILEHPFLIASFVGLVAVPDLGLTEKGLVYGGGEGLMDPVLEAEEDGVVSVSEPQGAKTAARICCRCPSHAHDVHRFMDASTSVNVS</sequence>
<feature type="domain" description="Adenine deaminase C-terminal" evidence="7">
    <location>
        <begin position="456"/>
        <end position="604"/>
    </location>
</feature>
<dbReference type="InterPro" id="IPR006680">
    <property type="entry name" value="Amidohydro-rel"/>
</dbReference>
<dbReference type="InterPro" id="IPR032466">
    <property type="entry name" value="Metal_Hydrolase"/>
</dbReference>
<comment type="similarity">
    <text evidence="1">Belongs to the metallo-dependent hydrolases superfamily. Adenine deaminase family.</text>
</comment>
<protein>
    <recommendedName>
        <fullName evidence="2">adenine deaminase</fullName>
        <ecNumber evidence="2">3.5.4.2</ecNumber>
    </recommendedName>
</protein>